<dbReference type="InterPro" id="IPR005308">
    <property type="entry name" value="OKR_de-COase_N"/>
</dbReference>
<dbReference type="Proteomes" id="UP001549184">
    <property type="component" value="Unassembled WGS sequence"/>
</dbReference>
<dbReference type="InterPro" id="IPR015424">
    <property type="entry name" value="PyrdxlP-dep_Trfase"/>
</dbReference>
<evidence type="ECO:0000313" key="4">
    <source>
        <dbReference type="Proteomes" id="UP001549184"/>
    </source>
</evidence>
<dbReference type="SUPFAM" id="SSF53383">
    <property type="entry name" value="PLP-dependent transferases"/>
    <property type="match status" value="1"/>
</dbReference>
<name>A0ABV2JQW5_9GAMM</name>
<dbReference type="InterPro" id="IPR015421">
    <property type="entry name" value="PyrdxlP-dep_Trfase_major"/>
</dbReference>
<proteinExistence type="predicted"/>
<feature type="domain" description="Orn/Lys/Arg decarboxylases family 1 pyridoxal-P attachment site" evidence="1">
    <location>
        <begin position="127"/>
        <end position="196"/>
    </location>
</feature>
<dbReference type="InterPro" id="IPR011193">
    <property type="entry name" value="Orn/lys/arg_de-COase"/>
</dbReference>
<dbReference type="PANTHER" id="PTHR45229">
    <property type="entry name" value="CONSTITUTIVE ORNITHINE DECARBOXYLASE"/>
    <property type="match status" value="1"/>
</dbReference>
<organism evidence="3 4">
    <name type="scientific">Dyella japonica</name>
    <dbReference type="NCBI Taxonomy" id="231455"/>
    <lineage>
        <taxon>Bacteria</taxon>
        <taxon>Pseudomonadati</taxon>
        <taxon>Pseudomonadota</taxon>
        <taxon>Gammaproteobacteria</taxon>
        <taxon>Lysobacterales</taxon>
        <taxon>Rhodanobacteraceae</taxon>
        <taxon>Dyella</taxon>
    </lineage>
</organism>
<dbReference type="Gene3D" id="3.40.50.220">
    <property type="match status" value="1"/>
</dbReference>
<dbReference type="InterPro" id="IPR027464">
    <property type="entry name" value="Ornithine_deCO2ase_N"/>
</dbReference>
<sequence length="197" mass="21902">MSIPFIHYFRILVAGEQSEQASSIIEHDLHFPTVVVPPSGLAEAIHSGADLGAIVVSRELAQAAITARDQRGLRMPIFMISGRDDETFDDPFLKSLDGIVIADLESRDFYEKRLVASVEQYVSSLLTPFFGTLMQYDFDANRTWACPGHQGGQMFMRHPVGRLFYEHMGENVFRDDICNAMVSLGDLLIHEGPALAA</sequence>
<comment type="caution">
    <text evidence="3">The sequence shown here is derived from an EMBL/GenBank/DDBJ whole genome shotgun (WGS) entry which is preliminary data.</text>
</comment>
<protein>
    <submittedName>
        <fullName evidence="3">Uncharacterized protein</fullName>
    </submittedName>
</protein>
<evidence type="ECO:0000313" key="3">
    <source>
        <dbReference type="EMBL" id="MET3651223.1"/>
    </source>
</evidence>
<dbReference type="InterPro" id="IPR000310">
    <property type="entry name" value="Orn/Lys/Arg_deCO2ase_major_dom"/>
</dbReference>
<evidence type="ECO:0000259" key="1">
    <source>
        <dbReference type="Pfam" id="PF01276"/>
    </source>
</evidence>
<dbReference type="Pfam" id="PF03709">
    <property type="entry name" value="OKR_DC_1_N"/>
    <property type="match status" value="1"/>
</dbReference>
<keyword evidence="4" id="KW-1185">Reference proteome</keyword>
<feature type="domain" description="Orn/Lys/Arg decarboxylase N-terminal" evidence="2">
    <location>
        <begin position="18"/>
        <end position="121"/>
    </location>
</feature>
<reference evidence="3 4" key="1">
    <citation type="submission" date="2024-06" db="EMBL/GenBank/DDBJ databases">
        <title>Sorghum-associated microbial communities from plants grown in Nebraska, USA.</title>
        <authorList>
            <person name="Schachtman D."/>
        </authorList>
    </citation>
    <scope>NUCLEOTIDE SEQUENCE [LARGE SCALE GENOMIC DNA]</scope>
    <source>
        <strain evidence="3 4">1073</strain>
    </source>
</reference>
<dbReference type="EMBL" id="JBEPMU010000001">
    <property type="protein sequence ID" value="MET3651223.1"/>
    <property type="molecule type" value="Genomic_DNA"/>
</dbReference>
<accession>A0ABV2JQW5</accession>
<dbReference type="PANTHER" id="PTHR45229:SF3">
    <property type="entry name" value="BIODEGRADATIVE ARGININE DECARBOXYLASE"/>
    <property type="match status" value="1"/>
</dbReference>
<dbReference type="Gene3D" id="3.40.640.10">
    <property type="entry name" value="Type I PLP-dependent aspartate aminotransferase-like (Major domain)"/>
    <property type="match status" value="1"/>
</dbReference>
<dbReference type="Pfam" id="PF01276">
    <property type="entry name" value="OKR_DC_1"/>
    <property type="match status" value="1"/>
</dbReference>
<gene>
    <name evidence="3" type="ORF">ABIC75_000925</name>
</gene>
<evidence type="ECO:0000259" key="2">
    <source>
        <dbReference type="Pfam" id="PF03709"/>
    </source>
</evidence>